<organism evidence="7 8">
    <name type="scientific">Exobacillus caeni</name>
    <dbReference type="NCBI Taxonomy" id="2574798"/>
    <lineage>
        <taxon>Bacteria</taxon>
        <taxon>Bacillati</taxon>
        <taxon>Bacillota</taxon>
        <taxon>Bacilli</taxon>
        <taxon>Bacillales</taxon>
        <taxon>Guptibacillaceae</taxon>
        <taxon>Exobacillus</taxon>
    </lineage>
</organism>
<dbReference type="Proteomes" id="UP000308230">
    <property type="component" value="Unassembled WGS sequence"/>
</dbReference>
<dbReference type="PANTHER" id="PTHR30213:SF0">
    <property type="entry name" value="UPF0761 MEMBRANE PROTEIN YIHY"/>
    <property type="match status" value="1"/>
</dbReference>
<comment type="subcellular location">
    <subcellularLocation>
        <location evidence="1">Cell membrane</location>
        <topology evidence="1">Multi-pass membrane protein</topology>
    </subcellularLocation>
</comment>
<feature type="transmembrane region" description="Helical" evidence="6">
    <location>
        <begin position="88"/>
        <end position="108"/>
    </location>
</feature>
<keyword evidence="8" id="KW-1185">Reference proteome</keyword>
<feature type="transmembrane region" description="Helical" evidence="6">
    <location>
        <begin position="204"/>
        <end position="227"/>
    </location>
</feature>
<reference evidence="7 8" key="1">
    <citation type="submission" date="2019-04" db="EMBL/GenBank/DDBJ databases">
        <title>Bacillus caeni sp. nov., a bacterium isolated from mangrove sediment.</title>
        <authorList>
            <person name="Huang H."/>
            <person name="Mo K."/>
            <person name="Hu Y."/>
        </authorList>
    </citation>
    <scope>NUCLEOTIDE SEQUENCE [LARGE SCALE GENOMIC DNA]</scope>
    <source>
        <strain evidence="7 8">HB172195</strain>
    </source>
</reference>
<evidence type="ECO:0000313" key="7">
    <source>
        <dbReference type="EMBL" id="TLS35075.1"/>
    </source>
</evidence>
<keyword evidence="3 6" id="KW-0812">Transmembrane</keyword>
<keyword evidence="5 6" id="KW-0472">Membrane</keyword>
<evidence type="ECO:0000256" key="3">
    <source>
        <dbReference type="ARBA" id="ARBA00022692"/>
    </source>
</evidence>
<gene>
    <name evidence="7" type="ORF">FCL54_22405</name>
</gene>
<evidence type="ECO:0000256" key="5">
    <source>
        <dbReference type="ARBA" id="ARBA00023136"/>
    </source>
</evidence>
<evidence type="ECO:0000256" key="4">
    <source>
        <dbReference type="ARBA" id="ARBA00022989"/>
    </source>
</evidence>
<evidence type="ECO:0000313" key="8">
    <source>
        <dbReference type="Proteomes" id="UP000308230"/>
    </source>
</evidence>
<evidence type="ECO:0000256" key="2">
    <source>
        <dbReference type="ARBA" id="ARBA00022475"/>
    </source>
</evidence>
<evidence type="ECO:0000256" key="6">
    <source>
        <dbReference type="SAM" id="Phobius"/>
    </source>
</evidence>
<keyword evidence="2" id="KW-1003">Cell membrane</keyword>
<dbReference type="GO" id="GO:0005886">
    <property type="term" value="C:plasma membrane"/>
    <property type="evidence" value="ECO:0007669"/>
    <property type="project" value="UniProtKB-SubCell"/>
</dbReference>
<sequence>MFKKILGYGKRVGKEMKEDRATGLAAEQAYYFMLAIFPLLILALSILPYLQIDPQRATQFIQNVIPGQTGELFREQVVNIVSEKRGGLLTFGIIGTIWSASNGMVAFIRAMNAAFDVDETRSFIKMRLIAIGLTFGLIIALIVTLVLPVFGSLIIDLVNSVINLPEQTQIIFQILRWLLAIAVIALVLSLLYKFAPNKHYPFKEVVPGAVVATIVWQLISLGFSFYVSNFGNYSATYGSLGGIIVLMLWFFLTGLTLVIGGEVNAVYHKRRHNYAETHPNQSGVQHNT</sequence>
<feature type="transmembrane region" description="Helical" evidence="6">
    <location>
        <begin position="128"/>
        <end position="150"/>
    </location>
</feature>
<dbReference type="PIRSF" id="PIRSF035875">
    <property type="entry name" value="RNase_BN"/>
    <property type="match status" value="1"/>
</dbReference>
<name>A0A5R9F5I8_9BACL</name>
<protein>
    <submittedName>
        <fullName evidence="7">YihY/virulence factor BrkB family protein</fullName>
    </submittedName>
</protein>
<dbReference type="RefSeq" id="WP_138129531.1">
    <property type="nucleotide sequence ID" value="NZ_SWLG01000030.1"/>
</dbReference>
<dbReference type="OrthoDB" id="9775903at2"/>
<dbReference type="Pfam" id="PF03631">
    <property type="entry name" value="Virul_fac_BrkB"/>
    <property type="match status" value="1"/>
</dbReference>
<evidence type="ECO:0000256" key="1">
    <source>
        <dbReference type="ARBA" id="ARBA00004651"/>
    </source>
</evidence>
<accession>A0A5R9F5I8</accession>
<dbReference type="AlphaFoldDB" id="A0A5R9F5I8"/>
<comment type="caution">
    <text evidence="7">The sequence shown here is derived from an EMBL/GenBank/DDBJ whole genome shotgun (WGS) entry which is preliminary data.</text>
</comment>
<feature type="transmembrane region" description="Helical" evidence="6">
    <location>
        <begin position="239"/>
        <end position="261"/>
    </location>
</feature>
<dbReference type="EMBL" id="SWLG01000030">
    <property type="protein sequence ID" value="TLS35075.1"/>
    <property type="molecule type" value="Genomic_DNA"/>
</dbReference>
<feature type="transmembrane region" description="Helical" evidence="6">
    <location>
        <begin position="29"/>
        <end position="50"/>
    </location>
</feature>
<proteinExistence type="predicted"/>
<feature type="transmembrane region" description="Helical" evidence="6">
    <location>
        <begin position="170"/>
        <end position="192"/>
    </location>
</feature>
<keyword evidence="4 6" id="KW-1133">Transmembrane helix</keyword>
<dbReference type="PANTHER" id="PTHR30213">
    <property type="entry name" value="INNER MEMBRANE PROTEIN YHJD"/>
    <property type="match status" value="1"/>
</dbReference>
<dbReference type="InterPro" id="IPR017039">
    <property type="entry name" value="Virul_fac_BrkB"/>
</dbReference>
<dbReference type="NCBIfam" id="TIGR00765">
    <property type="entry name" value="yihY_not_rbn"/>
    <property type="match status" value="1"/>
</dbReference>